<dbReference type="eggNOG" id="ENOG5032T5B">
    <property type="taxonomic scope" value="Bacteria"/>
</dbReference>
<dbReference type="RefSeq" id="WP_006626812.1">
    <property type="nucleotide sequence ID" value="NZ_ADFR01000003.1"/>
</dbReference>
<dbReference type="Proteomes" id="UP000005017">
    <property type="component" value="Unassembled WGS sequence"/>
</dbReference>
<accession>D2MN41</accession>
<dbReference type="AlphaFoldDB" id="D2MN41"/>
<gene>
    <name evidence="2" type="ORF">HMPREF9013_0057</name>
</gene>
<organism evidence="2 3">
    <name type="scientific">Bulleidia extructa W1219</name>
    <dbReference type="NCBI Taxonomy" id="679192"/>
    <lineage>
        <taxon>Bacteria</taxon>
        <taxon>Bacillati</taxon>
        <taxon>Bacillota</taxon>
        <taxon>Erysipelotrichia</taxon>
        <taxon>Erysipelotrichales</taxon>
        <taxon>Erysipelotrichaceae</taxon>
        <taxon>Bulleidia</taxon>
    </lineage>
</organism>
<dbReference type="EMBL" id="ADFR01000003">
    <property type="protein sequence ID" value="EFC05863.1"/>
    <property type="molecule type" value="Genomic_DNA"/>
</dbReference>
<keyword evidence="1" id="KW-0732">Signal</keyword>
<evidence type="ECO:0008006" key="4">
    <source>
        <dbReference type="Google" id="ProtNLM"/>
    </source>
</evidence>
<dbReference type="PROSITE" id="PS51257">
    <property type="entry name" value="PROKAR_LIPOPROTEIN"/>
    <property type="match status" value="1"/>
</dbReference>
<evidence type="ECO:0000256" key="1">
    <source>
        <dbReference type="SAM" id="SignalP"/>
    </source>
</evidence>
<feature type="signal peptide" evidence="1">
    <location>
        <begin position="1"/>
        <end position="22"/>
    </location>
</feature>
<name>D2MN41_9FIRM</name>
<reference evidence="3" key="1">
    <citation type="submission" date="2009-12" db="EMBL/GenBank/DDBJ databases">
        <title>Sequence of Clostridiales genomosp. BVAB3 str. UPII9-5.</title>
        <authorList>
            <person name="Madupu R."/>
            <person name="Durkin A.S."/>
            <person name="Torralba M."/>
            <person name="Methe B."/>
            <person name="Sutton G.G."/>
            <person name="Strausberg R.L."/>
            <person name="Nelson K.E."/>
        </authorList>
    </citation>
    <scope>NUCLEOTIDE SEQUENCE [LARGE SCALE GENOMIC DNA]</scope>
    <source>
        <strain evidence="3">W1219</strain>
    </source>
</reference>
<proteinExistence type="predicted"/>
<protein>
    <recommendedName>
        <fullName evidence="4">Lipoprotein</fullName>
    </recommendedName>
</protein>
<feature type="chain" id="PRO_5003032737" description="Lipoprotein" evidence="1">
    <location>
        <begin position="23"/>
        <end position="141"/>
    </location>
</feature>
<evidence type="ECO:0000313" key="2">
    <source>
        <dbReference type="EMBL" id="EFC05863.1"/>
    </source>
</evidence>
<comment type="caution">
    <text evidence="2">The sequence shown here is derived from an EMBL/GenBank/DDBJ whole genome shotgun (WGS) entry which is preliminary data.</text>
</comment>
<dbReference type="OrthoDB" id="359707at2"/>
<evidence type="ECO:0000313" key="3">
    <source>
        <dbReference type="Proteomes" id="UP000005017"/>
    </source>
</evidence>
<keyword evidence="3" id="KW-1185">Reference proteome</keyword>
<sequence length="141" mass="15919">MKKIIAFLFVFLLVGGCSTAFSTPKSDAQVDLTQLSSTMVYSKVSQMIMQPQDYIGKTVRMKGIIVHFKDEKTKETYVSCLIMDALKCCQQGIEFKLKENTKLPRDGTEITLKGVYEFQPDDVGHTVKLKEAVLEKVEEVK</sequence>
<dbReference type="STRING" id="679192.HMPREF9013_0057"/>